<evidence type="ECO:0000256" key="6">
    <source>
        <dbReference type="ARBA" id="ARBA00023004"/>
    </source>
</evidence>
<dbReference type="AlphaFoldDB" id="A0A2V2MQ47"/>
<dbReference type="NCBIfam" id="NF009895">
    <property type="entry name" value="PRK13352.1"/>
    <property type="match status" value="1"/>
</dbReference>
<evidence type="ECO:0000256" key="5">
    <source>
        <dbReference type="ARBA" id="ARBA00022833"/>
    </source>
</evidence>
<dbReference type="RefSeq" id="WP_109942467.1">
    <property type="nucleotide sequence ID" value="NZ_CP176366.1"/>
</dbReference>
<reference evidence="9 10" key="1">
    <citation type="submission" date="2018-05" db="EMBL/GenBank/DDBJ databases">
        <title>Draft genome of Methanospirillum stamsii Pt1.</title>
        <authorList>
            <person name="Dueholm M.S."/>
            <person name="Nielsen P.H."/>
            <person name="Bakmann L.F."/>
            <person name="Otzen D.E."/>
        </authorList>
    </citation>
    <scope>NUCLEOTIDE SEQUENCE [LARGE SCALE GENOMIC DNA]</scope>
    <source>
        <strain evidence="9 10">Pt1</strain>
    </source>
</reference>
<dbReference type="GO" id="GO:0046872">
    <property type="term" value="F:metal ion binding"/>
    <property type="evidence" value="ECO:0007669"/>
    <property type="project" value="UniProtKB-KW"/>
</dbReference>
<evidence type="ECO:0000313" key="9">
    <source>
        <dbReference type="EMBL" id="PWR69539.1"/>
    </source>
</evidence>
<dbReference type="Pfam" id="PF01964">
    <property type="entry name" value="ThiC_Rad_SAM"/>
    <property type="match status" value="1"/>
</dbReference>
<dbReference type="GO" id="GO:0051539">
    <property type="term" value="F:4 iron, 4 sulfur cluster binding"/>
    <property type="evidence" value="ECO:0007669"/>
    <property type="project" value="UniProtKB-KW"/>
</dbReference>
<dbReference type="GeneID" id="97611293"/>
<keyword evidence="10" id="KW-1185">Reference proteome</keyword>
<dbReference type="PANTHER" id="PTHR30557:SF1">
    <property type="entry name" value="PHOSPHOMETHYLPYRIMIDINE SYNTHASE, CHLOROPLASTIC"/>
    <property type="match status" value="1"/>
</dbReference>
<keyword evidence="8" id="KW-0456">Lyase</keyword>
<dbReference type="Gene3D" id="3.20.20.540">
    <property type="entry name" value="Radical SAM ThiC family, central domain"/>
    <property type="match status" value="1"/>
</dbReference>
<dbReference type="EMBL" id="QGMZ01000068">
    <property type="protein sequence ID" value="PWR69539.1"/>
    <property type="molecule type" value="Genomic_DNA"/>
</dbReference>
<keyword evidence="2" id="KW-0004">4Fe-4S</keyword>
<gene>
    <name evidence="9" type="ORF">DLD82_17750</name>
</gene>
<dbReference type="InterPro" id="IPR038521">
    <property type="entry name" value="ThiC/Bza_core_dom"/>
</dbReference>
<evidence type="ECO:0000256" key="4">
    <source>
        <dbReference type="ARBA" id="ARBA00022723"/>
    </source>
</evidence>
<dbReference type="GO" id="GO:0016829">
    <property type="term" value="F:lyase activity"/>
    <property type="evidence" value="ECO:0007669"/>
    <property type="project" value="UniProtKB-KW"/>
</dbReference>
<evidence type="ECO:0000256" key="2">
    <source>
        <dbReference type="ARBA" id="ARBA00022485"/>
    </source>
</evidence>
<accession>A0A2V2MQ47</accession>
<evidence type="ECO:0000256" key="3">
    <source>
        <dbReference type="ARBA" id="ARBA00022691"/>
    </source>
</evidence>
<organism evidence="9 10">
    <name type="scientific">Methanospirillum stamsii</name>
    <dbReference type="NCBI Taxonomy" id="1277351"/>
    <lineage>
        <taxon>Archaea</taxon>
        <taxon>Methanobacteriati</taxon>
        <taxon>Methanobacteriota</taxon>
        <taxon>Stenosarchaea group</taxon>
        <taxon>Methanomicrobia</taxon>
        <taxon>Methanomicrobiales</taxon>
        <taxon>Methanospirillaceae</taxon>
        <taxon>Methanospirillum</taxon>
    </lineage>
</organism>
<dbReference type="PANTHER" id="PTHR30557">
    <property type="entry name" value="THIAMINE BIOSYNTHESIS PROTEIN THIC"/>
    <property type="match status" value="1"/>
</dbReference>
<keyword evidence="3" id="KW-0949">S-adenosyl-L-methionine</keyword>
<evidence type="ECO:0000256" key="8">
    <source>
        <dbReference type="ARBA" id="ARBA00023239"/>
    </source>
</evidence>
<dbReference type="OrthoDB" id="117679at2157"/>
<dbReference type="GO" id="GO:0009228">
    <property type="term" value="P:thiamine biosynthetic process"/>
    <property type="evidence" value="ECO:0007669"/>
    <property type="project" value="InterPro"/>
</dbReference>
<evidence type="ECO:0000256" key="1">
    <source>
        <dbReference type="ARBA" id="ARBA00001966"/>
    </source>
</evidence>
<dbReference type="Proteomes" id="UP000245934">
    <property type="component" value="Unassembled WGS sequence"/>
</dbReference>
<dbReference type="InterPro" id="IPR002817">
    <property type="entry name" value="ThiC/BzaA/B"/>
</dbReference>
<keyword evidence="7" id="KW-0411">Iron-sulfur</keyword>
<keyword evidence="6" id="KW-0408">Iron</keyword>
<keyword evidence="4" id="KW-0479">Metal-binding</keyword>
<comment type="cofactor">
    <cofactor evidence="1">
        <name>[4Fe-4S] cluster</name>
        <dbReference type="ChEBI" id="CHEBI:49883"/>
    </cofactor>
</comment>
<protein>
    <submittedName>
        <fullName evidence="9">Phosphomethylpyrimidine synthase ThiC</fullName>
    </submittedName>
</protein>
<proteinExistence type="predicted"/>
<evidence type="ECO:0000313" key="10">
    <source>
        <dbReference type="Proteomes" id="UP000245934"/>
    </source>
</evidence>
<sequence>MIDNLQIDTINKIAEYEQKSIQFIKEGMQNGSIAIMFRGKTGTGIGKGLKTKINVNIGTSSGHCNPDEEIKKAEIAEQFGADTITDLSTAGDITDIRRSIRDVTSLPITTVPLYQAVSENTLDFLTDDLIMDTLKNQLQEDISSMVLHCPSLHTIKAMKQNHRIMGIVSKGGAMMASYMIKNSNENPYISNFDEILEMFKSKNVVLSLGNTMRSGCIHDVADKAQALEVDENIRLAHKAHEKGVQVIIEGAGGHIRADKIADSIQYYKQKSHYPVFVAGPLPEDVGMGYDHITGAIGGAIASGAGADYLCYITRAEHKSLPTPDDVKEGLMAFRIAAHIGDSMKYGLSDKDKLLAEKRAMMNFKEQSAYALDPFEASRNIPNDTNCTMCGTLCAIKMMQKYFNS</sequence>
<comment type="caution">
    <text evidence="9">The sequence shown here is derived from an EMBL/GenBank/DDBJ whole genome shotgun (WGS) entry which is preliminary data.</text>
</comment>
<keyword evidence="5" id="KW-0862">Zinc</keyword>
<name>A0A2V2MQ47_9EURY</name>
<evidence type="ECO:0000256" key="7">
    <source>
        <dbReference type="ARBA" id="ARBA00023014"/>
    </source>
</evidence>